<evidence type="ECO:0000256" key="3">
    <source>
        <dbReference type="ARBA" id="ARBA00022452"/>
    </source>
</evidence>
<dbReference type="InterPro" id="IPR037066">
    <property type="entry name" value="Plug_dom_sf"/>
</dbReference>
<evidence type="ECO:0000256" key="10">
    <source>
        <dbReference type="SAM" id="MobiDB-lite"/>
    </source>
</evidence>
<dbReference type="RefSeq" id="WP_246135193.1">
    <property type="nucleotide sequence ID" value="NZ_BJYR01000016.1"/>
</dbReference>
<evidence type="ECO:0000256" key="8">
    <source>
        <dbReference type="PROSITE-ProRule" id="PRU01360"/>
    </source>
</evidence>
<name>A0A512ALM8_9SPHN</name>
<accession>A0A512ALM8</accession>
<keyword evidence="5 9" id="KW-0798">TonB box</keyword>
<organism evidence="14 15">
    <name type="scientific">Novosphingobium sediminis</name>
    <dbReference type="NCBI Taxonomy" id="707214"/>
    <lineage>
        <taxon>Bacteria</taxon>
        <taxon>Pseudomonadati</taxon>
        <taxon>Pseudomonadota</taxon>
        <taxon>Alphaproteobacteria</taxon>
        <taxon>Sphingomonadales</taxon>
        <taxon>Sphingomonadaceae</taxon>
        <taxon>Novosphingobium</taxon>
    </lineage>
</organism>
<dbReference type="Proteomes" id="UP000321464">
    <property type="component" value="Unassembled WGS sequence"/>
</dbReference>
<keyword evidence="15" id="KW-1185">Reference proteome</keyword>
<dbReference type="InterPro" id="IPR012910">
    <property type="entry name" value="Plug_dom"/>
</dbReference>
<keyword evidence="2 8" id="KW-0813">Transport</keyword>
<dbReference type="GO" id="GO:0009279">
    <property type="term" value="C:cell outer membrane"/>
    <property type="evidence" value="ECO:0007669"/>
    <property type="project" value="UniProtKB-SubCell"/>
</dbReference>
<dbReference type="GO" id="GO:0044718">
    <property type="term" value="P:siderophore transmembrane transport"/>
    <property type="evidence" value="ECO:0007669"/>
    <property type="project" value="TreeGrafter"/>
</dbReference>
<dbReference type="Pfam" id="PF00593">
    <property type="entry name" value="TonB_dep_Rec_b-barrel"/>
    <property type="match status" value="1"/>
</dbReference>
<reference evidence="14 15" key="1">
    <citation type="submission" date="2019-07" db="EMBL/GenBank/DDBJ databases">
        <title>Whole genome shotgun sequence of Novosphingobium sediminis NBRC 106119.</title>
        <authorList>
            <person name="Hosoyama A."/>
            <person name="Uohara A."/>
            <person name="Ohji S."/>
            <person name="Ichikawa N."/>
        </authorList>
    </citation>
    <scope>NUCLEOTIDE SEQUENCE [LARGE SCALE GENOMIC DNA]</scope>
    <source>
        <strain evidence="14 15">NBRC 106119</strain>
    </source>
</reference>
<dbReference type="PANTHER" id="PTHR30069:SF40">
    <property type="entry name" value="TONB-DEPENDENT RECEPTOR NMB0964-RELATED"/>
    <property type="match status" value="1"/>
</dbReference>
<evidence type="ECO:0000256" key="9">
    <source>
        <dbReference type="RuleBase" id="RU003357"/>
    </source>
</evidence>
<dbReference type="Gene3D" id="2.40.170.20">
    <property type="entry name" value="TonB-dependent receptor, beta-barrel domain"/>
    <property type="match status" value="1"/>
</dbReference>
<gene>
    <name evidence="14" type="ORF">NSE01_24510</name>
</gene>
<evidence type="ECO:0000259" key="13">
    <source>
        <dbReference type="Pfam" id="PF07715"/>
    </source>
</evidence>
<feature type="domain" description="TonB-dependent receptor plug" evidence="13">
    <location>
        <begin position="82"/>
        <end position="179"/>
    </location>
</feature>
<dbReference type="Gene3D" id="2.170.130.10">
    <property type="entry name" value="TonB-dependent receptor, plug domain"/>
    <property type="match status" value="1"/>
</dbReference>
<evidence type="ECO:0000313" key="15">
    <source>
        <dbReference type="Proteomes" id="UP000321464"/>
    </source>
</evidence>
<dbReference type="EMBL" id="BJYR01000016">
    <property type="protein sequence ID" value="GEO00619.1"/>
    <property type="molecule type" value="Genomic_DNA"/>
</dbReference>
<keyword evidence="3 8" id="KW-1134">Transmembrane beta strand</keyword>
<evidence type="ECO:0000256" key="2">
    <source>
        <dbReference type="ARBA" id="ARBA00022448"/>
    </source>
</evidence>
<dbReference type="InterPro" id="IPR039426">
    <property type="entry name" value="TonB-dep_rcpt-like"/>
</dbReference>
<evidence type="ECO:0000256" key="1">
    <source>
        <dbReference type="ARBA" id="ARBA00004571"/>
    </source>
</evidence>
<dbReference type="GO" id="GO:0015344">
    <property type="term" value="F:siderophore uptake transmembrane transporter activity"/>
    <property type="evidence" value="ECO:0007669"/>
    <property type="project" value="TreeGrafter"/>
</dbReference>
<sequence length="723" mass="75959">MYKSTLAASSALGAMLLVISNPAIAAPEEPAGAAPAAPQAAQSGQIQSGQINTTQTDDAGHAPIVVTGRLISGDRDAIVAPVVINGEDLARRAAAQIGNVLAHLPGVSTSGFAPGASRPVLRGFDGPRVQVLTDGLGSLDASSVSADHGVAIDTLNVEQINVLHGPEVLLYAADPAGGAVNALDRRIPRRMPDKPVSVNALGAYGSAADSVNLGGAVDVALAPRLAAHFDASYNHAGDVRIGGNVVSEPLRAQLRAEADDLTAAGDTEGAANLTAGLDARGRLANSWARGTTFGGGLAFIDSGGSIGISVQRLTSDYGIPPRPSPEAPDPVSLSLRQTRYDLRGSVNLGGFFDRLEARVAYGDYTHAEIEDGIAGTRFFNKAIESRLVLTQSRHALGSGSWRGESGVQYSTRNFRIEGEPLLPNSVTERIAGFTRQQLSLGSVDFEGSLRGEHVSVKPKGLASGDTNQTFGLFAAGAGLAWHPLESVTLSLSATHGERAPTAEELYIDGLHDATQSYERGNPSFRIERSNTVEAGLRYHGDRFAGAFTAYATDFSNFIAPIPTGERIEGAPVYQYVQLPAKFRGLEAEGSWKALDWHDGRSLSVEGAVDYVHASLTGSGPAPRIPPLRVRGGLTYESDRLGANVEAIVHARQDRVTTYETPVDGYTLLNANLTWRPLGKNGPLALILSGDNLLNTVGRLSTSETRDFVPIAGRDIRLTATLKI</sequence>
<dbReference type="AlphaFoldDB" id="A0A512ALM8"/>
<evidence type="ECO:0000313" key="14">
    <source>
        <dbReference type="EMBL" id="GEO00619.1"/>
    </source>
</evidence>
<dbReference type="InterPro" id="IPR000531">
    <property type="entry name" value="Beta-barrel_TonB"/>
</dbReference>
<keyword evidence="4 8" id="KW-0812">Transmembrane</keyword>
<feature type="chain" id="PRO_5021826501" evidence="11">
    <location>
        <begin position="26"/>
        <end position="723"/>
    </location>
</feature>
<evidence type="ECO:0000256" key="6">
    <source>
        <dbReference type="ARBA" id="ARBA00023136"/>
    </source>
</evidence>
<keyword evidence="6 8" id="KW-0472">Membrane</keyword>
<comment type="caution">
    <text evidence="14">The sequence shown here is derived from an EMBL/GenBank/DDBJ whole genome shotgun (WGS) entry which is preliminary data.</text>
</comment>
<dbReference type="SUPFAM" id="SSF56935">
    <property type="entry name" value="Porins"/>
    <property type="match status" value="1"/>
</dbReference>
<dbReference type="PROSITE" id="PS52016">
    <property type="entry name" value="TONB_DEPENDENT_REC_3"/>
    <property type="match status" value="1"/>
</dbReference>
<comment type="similarity">
    <text evidence="8 9">Belongs to the TonB-dependent receptor family.</text>
</comment>
<keyword evidence="14" id="KW-0675">Receptor</keyword>
<comment type="subcellular location">
    <subcellularLocation>
        <location evidence="1 8">Cell outer membrane</location>
        <topology evidence="1 8">Multi-pass membrane protein</topology>
    </subcellularLocation>
</comment>
<evidence type="ECO:0000259" key="12">
    <source>
        <dbReference type="Pfam" id="PF00593"/>
    </source>
</evidence>
<evidence type="ECO:0000256" key="7">
    <source>
        <dbReference type="ARBA" id="ARBA00023237"/>
    </source>
</evidence>
<evidence type="ECO:0000256" key="4">
    <source>
        <dbReference type="ARBA" id="ARBA00022692"/>
    </source>
</evidence>
<dbReference type="InterPro" id="IPR036942">
    <property type="entry name" value="Beta-barrel_TonB_sf"/>
</dbReference>
<evidence type="ECO:0000256" key="11">
    <source>
        <dbReference type="SAM" id="SignalP"/>
    </source>
</evidence>
<feature type="domain" description="TonB-dependent receptor-like beta-barrel" evidence="12">
    <location>
        <begin position="285"/>
        <end position="691"/>
    </location>
</feature>
<feature type="compositionally biased region" description="Low complexity" evidence="10">
    <location>
        <begin position="29"/>
        <end position="51"/>
    </location>
</feature>
<feature type="region of interest" description="Disordered" evidence="10">
    <location>
        <begin position="29"/>
        <end position="59"/>
    </location>
</feature>
<feature type="signal peptide" evidence="11">
    <location>
        <begin position="1"/>
        <end position="25"/>
    </location>
</feature>
<dbReference type="PANTHER" id="PTHR30069">
    <property type="entry name" value="TONB-DEPENDENT OUTER MEMBRANE RECEPTOR"/>
    <property type="match status" value="1"/>
</dbReference>
<evidence type="ECO:0000256" key="5">
    <source>
        <dbReference type="ARBA" id="ARBA00023077"/>
    </source>
</evidence>
<protein>
    <submittedName>
        <fullName evidence="14">TonB-dependent receptor</fullName>
    </submittedName>
</protein>
<keyword evidence="7 8" id="KW-0998">Cell outer membrane</keyword>
<keyword evidence="11" id="KW-0732">Signal</keyword>
<dbReference type="Pfam" id="PF07715">
    <property type="entry name" value="Plug"/>
    <property type="match status" value="1"/>
</dbReference>
<proteinExistence type="inferred from homology"/>